<evidence type="ECO:0000313" key="2">
    <source>
        <dbReference type="Proteomes" id="UP000324800"/>
    </source>
</evidence>
<dbReference type="AlphaFoldDB" id="A0A5J4V9Q9"/>
<evidence type="ECO:0000313" key="1">
    <source>
        <dbReference type="EMBL" id="KAA6379114.1"/>
    </source>
</evidence>
<dbReference type="EMBL" id="SNRW01008700">
    <property type="protein sequence ID" value="KAA6379114.1"/>
    <property type="molecule type" value="Genomic_DNA"/>
</dbReference>
<gene>
    <name evidence="1" type="ORF">EZS28_025359</name>
</gene>
<name>A0A5J4V9Q9_9EUKA</name>
<organism evidence="1 2">
    <name type="scientific">Streblomastix strix</name>
    <dbReference type="NCBI Taxonomy" id="222440"/>
    <lineage>
        <taxon>Eukaryota</taxon>
        <taxon>Metamonada</taxon>
        <taxon>Preaxostyla</taxon>
        <taxon>Oxymonadida</taxon>
        <taxon>Streblomastigidae</taxon>
        <taxon>Streblomastix</taxon>
    </lineage>
</organism>
<accession>A0A5J4V9Q9</accession>
<sequence length="304" mass="35340">MCAYIHIIRKIKFYWFGQLMDSSTILKGEEGNVQAVVIAYEERTEIKPNQTKSHISHYYQTSMTKRGLRREEELFRTRVDEDTKNIIEESNGLDCDVELIDDSDDECISISSEEEEEIKKVLRQCSSGSNQIQQEGPRAKLPLQSCPYSKDPYVKAITKHKSPAMKAKRVKKRKQRLNRIIVLDLPTVQETRMIIQLKTKVKLKIHNQVYLLQVTIQIQVQAQIIGNNVTHLNSTVMLYQQKKDKLIPTFKKYKMVITHLYLTVVKIHIQAIFNFCRKKDIAMDPLLHYTKNDVNLGSLIFITG</sequence>
<proteinExistence type="predicted"/>
<dbReference type="Proteomes" id="UP000324800">
    <property type="component" value="Unassembled WGS sequence"/>
</dbReference>
<comment type="caution">
    <text evidence="1">The sequence shown here is derived from an EMBL/GenBank/DDBJ whole genome shotgun (WGS) entry which is preliminary data.</text>
</comment>
<reference evidence="1 2" key="1">
    <citation type="submission" date="2019-03" db="EMBL/GenBank/DDBJ databases">
        <title>Single cell metagenomics reveals metabolic interactions within the superorganism composed of flagellate Streblomastix strix and complex community of Bacteroidetes bacteria on its surface.</title>
        <authorList>
            <person name="Treitli S.C."/>
            <person name="Kolisko M."/>
            <person name="Husnik F."/>
            <person name="Keeling P."/>
            <person name="Hampl V."/>
        </authorList>
    </citation>
    <scope>NUCLEOTIDE SEQUENCE [LARGE SCALE GENOMIC DNA]</scope>
    <source>
        <strain evidence="1">ST1C</strain>
    </source>
</reference>
<protein>
    <submittedName>
        <fullName evidence="1">Uncharacterized protein</fullName>
    </submittedName>
</protein>